<evidence type="ECO:0000313" key="3">
    <source>
        <dbReference type="Proteomes" id="UP001224775"/>
    </source>
</evidence>
<feature type="compositionally biased region" description="Acidic residues" evidence="1">
    <location>
        <begin position="144"/>
        <end position="170"/>
    </location>
</feature>
<evidence type="ECO:0000313" key="2">
    <source>
        <dbReference type="EMBL" id="KAK1741193.1"/>
    </source>
</evidence>
<evidence type="ECO:0000256" key="1">
    <source>
        <dbReference type="SAM" id="MobiDB-lite"/>
    </source>
</evidence>
<organism evidence="2 3">
    <name type="scientific">Skeletonema marinoi</name>
    <dbReference type="NCBI Taxonomy" id="267567"/>
    <lineage>
        <taxon>Eukaryota</taxon>
        <taxon>Sar</taxon>
        <taxon>Stramenopiles</taxon>
        <taxon>Ochrophyta</taxon>
        <taxon>Bacillariophyta</taxon>
        <taxon>Coscinodiscophyceae</taxon>
        <taxon>Thalassiosirophycidae</taxon>
        <taxon>Thalassiosirales</taxon>
        <taxon>Skeletonemataceae</taxon>
        <taxon>Skeletonema</taxon>
        <taxon>Skeletonema marinoi-dohrnii complex</taxon>
    </lineage>
</organism>
<proteinExistence type="predicted"/>
<dbReference type="AlphaFoldDB" id="A0AAD9DCY3"/>
<dbReference type="Proteomes" id="UP001224775">
    <property type="component" value="Unassembled WGS sequence"/>
</dbReference>
<name>A0AAD9DCY3_9STRA</name>
<feature type="region of interest" description="Disordered" evidence="1">
    <location>
        <begin position="265"/>
        <end position="300"/>
    </location>
</feature>
<feature type="region of interest" description="Disordered" evidence="1">
    <location>
        <begin position="144"/>
        <end position="171"/>
    </location>
</feature>
<gene>
    <name evidence="2" type="ORF">QTG54_008445</name>
</gene>
<reference evidence="2" key="1">
    <citation type="submission" date="2023-06" db="EMBL/GenBank/DDBJ databases">
        <title>Survivors Of The Sea: Transcriptome response of Skeletonema marinoi to long-term dormancy.</title>
        <authorList>
            <person name="Pinder M.I.M."/>
            <person name="Kourtchenko O."/>
            <person name="Robertson E.K."/>
            <person name="Larsson T."/>
            <person name="Maumus F."/>
            <person name="Osuna-Cruz C.M."/>
            <person name="Vancaester E."/>
            <person name="Stenow R."/>
            <person name="Vandepoele K."/>
            <person name="Ploug H."/>
            <person name="Bruchert V."/>
            <person name="Godhe A."/>
            <person name="Topel M."/>
        </authorList>
    </citation>
    <scope>NUCLEOTIDE SEQUENCE</scope>
    <source>
        <strain evidence="2">R05AC</strain>
    </source>
</reference>
<dbReference type="EMBL" id="JATAAI010000014">
    <property type="protein sequence ID" value="KAK1741193.1"/>
    <property type="molecule type" value="Genomic_DNA"/>
</dbReference>
<comment type="caution">
    <text evidence="2">The sequence shown here is derived from an EMBL/GenBank/DDBJ whole genome shotgun (WGS) entry which is preliminary data.</text>
</comment>
<protein>
    <submittedName>
        <fullName evidence="2">Uncharacterized protein</fullName>
    </submittedName>
</protein>
<accession>A0AAD9DCY3</accession>
<sequence>MKMMMSNARDATTSSWLATTLSLMIVVASMMMFSTTVVVSAFSSCSRHNNHQARLPLLTTNHPSTPHPRTLYATIDDDDGDSNNSNELQALGNPLILSAARYHGATDKMISIDWKADRIIVTVDVSADEEYEGGSVVGELEEYDEEDFEDEYDDEDYEDEDFEEEEDFEALQDQLGLQPSEPDSPQSTKIDLTLIARTINEYLSADGENTPQFKIAQLHEIEVTTPEFDNVLRVDSNGVNMFEVYKGFDVIVDYWEVPKKKKSKKKSGKAAKEVGATTDDTASRQQQQQEEEEEEELKKTQKIIEGKLVGRDEEKDVTLINVKGRIIKIKNDMIESVTLPKAKREKGAK</sequence>
<keyword evidence="3" id="KW-1185">Reference proteome</keyword>